<protein>
    <submittedName>
        <fullName evidence="1">Uncharacterized protein</fullName>
    </submittedName>
</protein>
<keyword evidence="2" id="KW-1185">Reference proteome</keyword>
<comment type="caution">
    <text evidence="1">The sequence shown here is derived from an EMBL/GenBank/DDBJ whole genome shotgun (WGS) entry which is preliminary data.</text>
</comment>
<accession>A0A4R7HV30</accession>
<dbReference type="Proteomes" id="UP000294558">
    <property type="component" value="Unassembled WGS sequence"/>
</dbReference>
<dbReference type="AlphaFoldDB" id="A0A4R7HV30"/>
<gene>
    <name evidence="1" type="ORF">BDK89_0286</name>
</gene>
<name>A0A4R7HV30_9ACTN</name>
<reference evidence="1 2" key="1">
    <citation type="submission" date="2019-03" db="EMBL/GenBank/DDBJ databases">
        <title>Sequencing the genomes of 1000 actinobacteria strains.</title>
        <authorList>
            <person name="Klenk H.-P."/>
        </authorList>
    </citation>
    <scope>NUCLEOTIDE SEQUENCE [LARGE SCALE GENOMIC DNA]</scope>
    <source>
        <strain evidence="1 2">DSM 18936</strain>
    </source>
</reference>
<evidence type="ECO:0000313" key="1">
    <source>
        <dbReference type="EMBL" id="TDT14730.1"/>
    </source>
</evidence>
<proteinExistence type="predicted"/>
<dbReference type="EMBL" id="SOAU01000001">
    <property type="protein sequence ID" value="TDT14730.1"/>
    <property type="molecule type" value="Genomic_DNA"/>
</dbReference>
<organism evidence="1 2">
    <name type="scientific">Ilumatobacter fluminis</name>
    <dbReference type="NCBI Taxonomy" id="467091"/>
    <lineage>
        <taxon>Bacteria</taxon>
        <taxon>Bacillati</taxon>
        <taxon>Actinomycetota</taxon>
        <taxon>Acidimicrobiia</taxon>
        <taxon>Acidimicrobiales</taxon>
        <taxon>Ilumatobacteraceae</taxon>
        <taxon>Ilumatobacter</taxon>
    </lineage>
</organism>
<evidence type="ECO:0000313" key="2">
    <source>
        <dbReference type="Proteomes" id="UP000294558"/>
    </source>
</evidence>
<sequence>MADGPEGTLRATVSYHGNLITLASFGSGTAVEIEFAVYELDGSSQGGQIYRRTVLDEEILAEAIQSASNVTLEDSELITETLQLEPNQAYRVRLDLRCEARAFFALSATQCAFGPPEIADTGPNYARWSNVTMTFPG</sequence>